<protein>
    <submittedName>
        <fullName evidence="1">Uncharacterized protein</fullName>
    </submittedName>
</protein>
<comment type="caution">
    <text evidence="1">The sequence shown here is derived from an EMBL/GenBank/DDBJ whole genome shotgun (WGS) entry which is preliminary data.</text>
</comment>
<gene>
    <name evidence="1" type="ORF">F2Q69_00031128</name>
</gene>
<organism evidence="1 2">
    <name type="scientific">Brassica cretica</name>
    <name type="common">Mustard</name>
    <dbReference type="NCBI Taxonomy" id="69181"/>
    <lineage>
        <taxon>Eukaryota</taxon>
        <taxon>Viridiplantae</taxon>
        <taxon>Streptophyta</taxon>
        <taxon>Embryophyta</taxon>
        <taxon>Tracheophyta</taxon>
        <taxon>Spermatophyta</taxon>
        <taxon>Magnoliopsida</taxon>
        <taxon>eudicotyledons</taxon>
        <taxon>Gunneridae</taxon>
        <taxon>Pentapetalae</taxon>
        <taxon>rosids</taxon>
        <taxon>malvids</taxon>
        <taxon>Brassicales</taxon>
        <taxon>Brassicaceae</taxon>
        <taxon>Brassiceae</taxon>
        <taxon>Brassica</taxon>
    </lineage>
</organism>
<dbReference type="EMBL" id="QGKX02000088">
    <property type="protein sequence ID" value="KAF3585686.1"/>
    <property type="molecule type" value="Genomic_DNA"/>
</dbReference>
<dbReference type="Proteomes" id="UP000712600">
    <property type="component" value="Unassembled WGS sequence"/>
</dbReference>
<accession>A0A8S9RYN7</accession>
<reference evidence="1" key="1">
    <citation type="submission" date="2019-12" db="EMBL/GenBank/DDBJ databases">
        <title>Genome sequencing and annotation of Brassica cretica.</title>
        <authorList>
            <person name="Studholme D.J."/>
            <person name="Sarris P."/>
        </authorList>
    </citation>
    <scope>NUCLEOTIDE SEQUENCE</scope>
    <source>
        <strain evidence="1">PFS-109/04</strain>
        <tissue evidence="1">Leaf</tissue>
    </source>
</reference>
<evidence type="ECO:0000313" key="2">
    <source>
        <dbReference type="Proteomes" id="UP000712600"/>
    </source>
</evidence>
<proteinExistence type="predicted"/>
<name>A0A8S9RYN7_BRACR</name>
<dbReference type="AlphaFoldDB" id="A0A8S9RYN7"/>
<sequence>MAWSWWYGEPVSGFQPDSGFLFAPGSYHTSSSPFPAPAPPALAVAPAPAPPGPSGVMSVAELVRQPGRDHLPYFTPFNRSGNGICAWINRMMYSALEEGTSDFH</sequence>
<evidence type="ECO:0000313" key="1">
    <source>
        <dbReference type="EMBL" id="KAF3585686.1"/>
    </source>
</evidence>